<dbReference type="PANTHER" id="PTHR22950:SF702">
    <property type="entry name" value="AMINO ACID TRANSPORTER PROTEIN"/>
    <property type="match status" value="1"/>
</dbReference>
<feature type="transmembrane region" description="Helical" evidence="6">
    <location>
        <begin position="230"/>
        <end position="249"/>
    </location>
</feature>
<dbReference type="EMBL" id="OVEO01000003">
    <property type="protein sequence ID" value="SPQ95148.1"/>
    <property type="molecule type" value="Genomic_DNA"/>
</dbReference>
<feature type="transmembrane region" description="Helical" evidence="6">
    <location>
        <begin position="477"/>
        <end position="498"/>
    </location>
</feature>
<feature type="transmembrane region" description="Helical" evidence="6">
    <location>
        <begin position="143"/>
        <end position="167"/>
    </location>
</feature>
<gene>
    <name evidence="8" type="ORF">PBRA_006392</name>
    <name evidence="9" type="ORF">PLBR_LOCUS2363</name>
</gene>
<organism evidence="8 10">
    <name type="scientific">Plasmodiophora brassicae</name>
    <name type="common">Clubroot disease agent</name>
    <dbReference type="NCBI Taxonomy" id="37360"/>
    <lineage>
        <taxon>Eukaryota</taxon>
        <taxon>Sar</taxon>
        <taxon>Rhizaria</taxon>
        <taxon>Endomyxa</taxon>
        <taxon>Phytomyxea</taxon>
        <taxon>Plasmodiophorida</taxon>
        <taxon>Plasmodiophoridae</taxon>
        <taxon>Plasmodiophora</taxon>
    </lineage>
</organism>
<sequence length="504" mass="55154">MPQSGGARMDPGSVGDASEASTGHERTVRERYMLRLGYRSLKLRISSMRECADERIKGLPSFDPCLSPGRTGRPEVVVSDDQAPLLQHPPADVAREESGAFVPTGSKPFLGRGSMLSSVFNLSSAALGAGILALPYAVCQSGIVLGLIFLAVAAYVTMFSIQLLVRCRDETRLSTYEDLAVLCFGKRLSVIVDVSIILFCFGTCVAYIVAAYDIVSPIVRDIFPNHPVLFAKPTIMITVVTTIMFPLSLVDKMSSLRFPSFIGVLSICYLVFAVVCDSAYTVVTKGVPPLSPYLIRMHWSCFRSISIIMFAFTCQVNVFSIYTELQRPSIRRIKKIVRRSTLITFSLYVMIGLFGFLRNLDSTQPDILYNYSLLQNPLIGVGQLAMGVTVALAFPFNVYPCRFTIEMSLFADSRPSKSRFNIITAAIVFSALAIAIFVPSLDRVFSLLGSTTSAFVSFVLPALFYRKIFPGPWQRPDRLAATCLLVAGAAVGIIGTAVDVFNIS</sequence>
<evidence type="ECO:0000256" key="3">
    <source>
        <dbReference type="ARBA" id="ARBA00022989"/>
    </source>
</evidence>
<evidence type="ECO:0000313" key="11">
    <source>
        <dbReference type="Proteomes" id="UP000290189"/>
    </source>
</evidence>
<feature type="transmembrane region" description="Helical" evidence="6">
    <location>
        <begin position="302"/>
        <end position="322"/>
    </location>
</feature>
<dbReference type="AlphaFoldDB" id="A0A0G4ISF8"/>
<evidence type="ECO:0000259" key="7">
    <source>
        <dbReference type="Pfam" id="PF01490"/>
    </source>
</evidence>
<keyword evidence="9" id="KW-0496">Mitochondrion</keyword>
<geneLocation type="mitochondrion" evidence="9"/>
<keyword evidence="3 6" id="KW-1133">Transmembrane helix</keyword>
<keyword evidence="4 6" id="KW-0472">Membrane</keyword>
<dbReference type="Proteomes" id="UP000290189">
    <property type="component" value="Unassembled WGS sequence"/>
</dbReference>
<comment type="subcellular location">
    <subcellularLocation>
        <location evidence="1">Membrane</location>
        <topology evidence="1">Multi-pass membrane protein</topology>
    </subcellularLocation>
</comment>
<dbReference type="Proteomes" id="UP000039324">
    <property type="component" value="Unassembled WGS sequence"/>
</dbReference>
<evidence type="ECO:0000256" key="5">
    <source>
        <dbReference type="SAM" id="MobiDB-lite"/>
    </source>
</evidence>
<keyword evidence="2 6" id="KW-0812">Transmembrane</keyword>
<feature type="transmembrane region" description="Helical" evidence="6">
    <location>
        <begin position="342"/>
        <end position="358"/>
    </location>
</feature>
<reference evidence="8 10" key="1">
    <citation type="submission" date="2015-02" db="EMBL/GenBank/DDBJ databases">
        <authorList>
            <person name="Chooi Y.-H."/>
        </authorList>
    </citation>
    <scope>NUCLEOTIDE SEQUENCE [LARGE SCALE GENOMIC DNA]</scope>
    <source>
        <strain evidence="8">E3</strain>
    </source>
</reference>
<dbReference type="OrthoDB" id="28208at2759"/>
<dbReference type="GO" id="GO:0015179">
    <property type="term" value="F:L-amino acid transmembrane transporter activity"/>
    <property type="evidence" value="ECO:0007669"/>
    <property type="project" value="TreeGrafter"/>
</dbReference>
<name>A0A0G4ISF8_PLABS</name>
<evidence type="ECO:0000313" key="9">
    <source>
        <dbReference type="EMBL" id="SPQ95148.1"/>
    </source>
</evidence>
<protein>
    <recommendedName>
        <fullName evidence="7">Amino acid transporter transmembrane domain-containing protein</fullName>
    </recommendedName>
</protein>
<dbReference type="PANTHER" id="PTHR22950">
    <property type="entry name" value="AMINO ACID TRANSPORTER"/>
    <property type="match status" value="1"/>
</dbReference>
<dbReference type="STRING" id="37360.A0A0G4ISF8"/>
<feature type="transmembrane region" description="Helical" evidence="6">
    <location>
        <begin position="420"/>
        <end position="438"/>
    </location>
</feature>
<feature type="domain" description="Amino acid transporter transmembrane" evidence="7">
    <location>
        <begin position="112"/>
        <end position="497"/>
    </location>
</feature>
<evidence type="ECO:0000313" key="10">
    <source>
        <dbReference type="Proteomes" id="UP000039324"/>
    </source>
</evidence>
<evidence type="ECO:0000256" key="1">
    <source>
        <dbReference type="ARBA" id="ARBA00004141"/>
    </source>
</evidence>
<feature type="transmembrane region" description="Helical" evidence="6">
    <location>
        <begin position="188"/>
        <end position="210"/>
    </location>
</feature>
<evidence type="ECO:0000256" key="4">
    <source>
        <dbReference type="ARBA" id="ARBA00023136"/>
    </source>
</evidence>
<feature type="transmembrane region" description="Helical" evidence="6">
    <location>
        <begin position="444"/>
        <end position="465"/>
    </location>
</feature>
<feature type="transmembrane region" description="Helical" evidence="6">
    <location>
        <begin position="378"/>
        <end position="399"/>
    </location>
</feature>
<evidence type="ECO:0000256" key="6">
    <source>
        <dbReference type="SAM" id="Phobius"/>
    </source>
</evidence>
<reference evidence="9 11" key="2">
    <citation type="submission" date="2018-03" db="EMBL/GenBank/DDBJ databases">
        <authorList>
            <person name="Fogelqvist J."/>
        </authorList>
    </citation>
    <scope>NUCLEOTIDE SEQUENCE [LARGE SCALE GENOMIC DNA]</scope>
</reference>
<dbReference type="GO" id="GO:0016020">
    <property type="term" value="C:membrane"/>
    <property type="evidence" value="ECO:0007669"/>
    <property type="project" value="UniProtKB-SubCell"/>
</dbReference>
<dbReference type="OMA" id="FLFFGSQ"/>
<evidence type="ECO:0000313" key="8">
    <source>
        <dbReference type="EMBL" id="CEO98278.1"/>
    </source>
</evidence>
<dbReference type="InterPro" id="IPR013057">
    <property type="entry name" value="AA_transpt_TM"/>
</dbReference>
<keyword evidence="10" id="KW-1185">Reference proteome</keyword>
<dbReference type="EMBL" id="CDSF01000083">
    <property type="protein sequence ID" value="CEO98278.1"/>
    <property type="molecule type" value="Genomic_DNA"/>
</dbReference>
<dbReference type="Pfam" id="PF01490">
    <property type="entry name" value="Aa_trans"/>
    <property type="match status" value="1"/>
</dbReference>
<proteinExistence type="predicted"/>
<feature type="transmembrane region" description="Helical" evidence="6">
    <location>
        <begin position="119"/>
        <end position="137"/>
    </location>
</feature>
<accession>A0A0G4ISF8</accession>
<feature type="region of interest" description="Disordered" evidence="5">
    <location>
        <begin position="1"/>
        <end position="26"/>
    </location>
</feature>
<evidence type="ECO:0000256" key="2">
    <source>
        <dbReference type="ARBA" id="ARBA00022692"/>
    </source>
</evidence>
<feature type="transmembrane region" description="Helical" evidence="6">
    <location>
        <begin position="261"/>
        <end position="282"/>
    </location>
</feature>